<organism evidence="3 4">
    <name type="scientific">Cellulomonas algicola</name>
    <dbReference type="NCBI Taxonomy" id="2071633"/>
    <lineage>
        <taxon>Bacteria</taxon>
        <taxon>Bacillati</taxon>
        <taxon>Actinomycetota</taxon>
        <taxon>Actinomycetes</taxon>
        <taxon>Micrococcales</taxon>
        <taxon>Cellulomonadaceae</taxon>
        <taxon>Cellulomonas</taxon>
    </lineage>
</organism>
<comment type="caution">
    <text evidence="3">The sequence shown here is derived from an EMBL/GenBank/DDBJ whole genome shotgun (WGS) entry which is preliminary data.</text>
</comment>
<keyword evidence="2" id="KW-0812">Transmembrane</keyword>
<sequence>MAARPDDPDDAVPPPGSDAPGPADDAHAETDDERWDAIVAQLGDLAGYTGEDDDDEDPSGRAAAPTDPTPDATAWTSEARVVRSARDASGRDWSGTDQIDDAEQAVDAEEHFVPPDPGPVLGGDPLLTMAWIAAAGMPLFLLAVVLFWRDAPSAIVQAAAAVFVIGVAVLVWRMPHRRDPEDDDTGAVV</sequence>
<dbReference type="RefSeq" id="WP_124342998.1">
    <property type="nucleotide sequence ID" value="NZ_BHYL01000156.1"/>
</dbReference>
<name>A0A401V0Q6_9CELL</name>
<evidence type="ECO:0000313" key="4">
    <source>
        <dbReference type="Proteomes" id="UP000288246"/>
    </source>
</evidence>
<dbReference type="OrthoDB" id="5147993at2"/>
<accession>A0A401V0Q6</accession>
<evidence type="ECO:0000313" key="3">
    <source>
        <dbReference type="EMBL" id="GCD20489.1"/>
    </source>
</evidence>
<dbReference type="Proteomes" id="UP000288246">
    <property type="component" value="Unassembled WGS sequence"/>
</dbReference>
<reference evidence="3 4" key="1">
    <citation type="submission" date="2018-11" db="EMBL/GenBank/DDBJ databases">
        <title>Draft genome sequence of Cellulomonas takizawaensis strain TKZ-21.</title>
        <authorList>
            <person name="Yamamura H."/>
            <person name="Hayashi T."/>
            <person name="Hamada M."/>
            <person name="Serisawa Y."/>
            <person name="Matsuyama K."/>
            <person name="Nakagawa Y."/>
            <person name="Otoguro M."/>
            <person name="Yanagida F."/>
            <person name="Hayakawa M."/>
        </authorList>
    </citation>
    <scope>NUCLEOTIDE SEQUENCE [LARGE SCALE GENOMIC DNA]</scope>
    <source>
        <strain evidence="3 4">TKZ-21</strain>
    </source>
</reference>
<keyword evidence="4" id="KW-1185">Reference proteome</keyword>
<gene>
    <name evidence="3" type="ORF">CTKZ_20510</name>
</gene>
<evidence type="ECO:0008006" key="5">
    <source>
        <dbReference type="Google" id="ProtNLM"/>
    </source>
</evidence>
<keyword evidence="2" id="KW-0472">Membrane</keyword>
<feature type="region of interest" description="Disordered" evidence="1">
    <location>
        <begin position="1"/>
        <end position="75"/>
    </location>
</feature>
<feature type="transmembrane region" description="Helical" evidence="2">
    <location>
        <begin position="154"/>
        <end position="172"/>
    </location>
</feature>
<keyword evidence="2" id="KW-1133">Transmembrane helix</keyword>
<proteinExistence type="predicted"/>
<evidence type="ECO:0000256" key="1">
    <source>
        <dbReference type="SAM" id="MobiDB-lite"/>
    </source>
</evidence>
<dbReference type="AlphaFoldDB" id="A0A401V0Q6"/>
<feature type="compositionally biased region" description="Low complexity" evidence="1">
    <location>
        <begin position="62"/>
        <end position="74"/>
    </location>
</feature>
<evidence type="ECO:0000256" key="2">
    <source>
        <dbReference type="SAM" id="Phobius"/>
    </source>
</evidence>
<feature type="transmembrane region" description="Helical" evidence="2">
    <location>
        <begin position="126"/>
        <end position="148"/>
    </location>
</feature>
<protein>
    <recommendedName>
        <fullName evidence="5">DUF308 domain-containing protein</fullName>
    </recommendedName>
</protein>
<dbReference type="EMBL" id="BHYL01000156">
    <property type="protein sequence ID" value="GCD20489.1"/>
    <property type="molecule type" value="Genomic_DNA"/>
</dbReference>